<dbReference type="Proteomes" id="UP000542125">
    <property type="component" value="Unassembled WGS sequence"/>
</dbReference>
<dbReference type="Gene3D" id="1.10.10.60">
    <property type="entry name" value="Homeodomain-like"/>
    <property type="match status" value="1"/>
</dbReference>
<dbReference type="PANTHER" id="PTHR47506">
    <property type="entry name" value="TRANSCRIPTIONAL REGULATORY PROTEIN"/>
    <property type="match status" value="1"/>
</dbReference>
<comment type="caution">
    <text evidence="7">The sequence shown here is derived from an EMBL/GenBank/DDBJ whole genome shotgun (WGS) entry which is preliminary data.</text>
</comment>
<dbReference type="Pfam" id="PF16925">
    <property type="entry name" value="TetR_C_13"/>
    <property type="match status" value="1"/>
</dbReference>
<proteinExistence type="predicted"/>
<dbReference type="PROSITE" id="PS50977">
    <property type="entry name" value="HTH_TETR_2"/>
    <property type="match status" value="1"/>
</dbReference>
<evidence type="ECO:0000256" key="1">
    <source>
        <dbReference type="ARBA" id="ARBA00023015"/>
    </source>
</evidence>
<dbReference type="Gene3D" id="1.10.357.10">
    <property type="entry name" value="Tetracycline Repressor, domain 2"/>
    <property type="match status" value="1"/>
</dbReference>
<dbReference type="SUPFAM" id="SSF48498">
    <property type="entry name" value="Tetracyclin repressor-like, C-terminal domain"/>
    <property type="match status" value="1"/>
</dbReference>
<dbReference type="AlphaFoldDB" id="A0A7Y9IS96"/>
<evidence type="ECO:0000313" key="8">
    <source>
        <dbReference type="Proteomes" id="UP000542125"/>
    </source>
</evidence>
<evidence type="ECO:0000256" key="5">
    <source>
        <dbReference type="SAM" id="MobiDB-lite"/>
    </source>
</evidence>
<evidence type="ECO:0000256" key="2">
    <source>
        <dbReference type="ARBA" id="ARBA00023125"/>
    </source>
</evidence>
<dbReference type="EMBL" id="JACBYR010000001">
    <property type="protein sequence ID" value="NYE82074.1"/>
    <property type="molecule type" value="Genomic_DNA"/>
</dbReference>
<keyword evidence="2 4" id="KW-0238">DNA-binding</keyword>
<dbReference type="InterPro" id="IPR001647">
    <property type="entry name" value="HTH_TetR"/>
</dbReference>
<evidence type="ECO:0000259" key="6">
    <source>
        <dbReference type="PROSITE" id="PS50977"/>
    </source>
</evidence>
<dbReference type="InterPro" id="IPR009057">
    <property type="entry name" value="Homeodomain-like_sf"/>
</dbReference>
<sequence>MHASPTASRKTTTPSEPDRESRHRKGALTRAAILDAALLLSAREGMEGLTLGMLADAMQMSKSGVYAHFGSREDMQVAVVQEYRRRFELDVFLPALDQPRGLPRLDALFGNWIKRVSHEIAQGCIYIGGAVEYDDRSGPVRAALIESVGLWRSALLRACKQAIAEGHLRAGTDPEQLLFEMYGLILVLHHDSRFLKLPGCVKRASDGFSRLIDAYRAH</sequence>
<dbReference type="GO" id="GO:0003677">
    <property type="term" value="F:DNA binding"/>
    <property type="evidence" value="ECO:0007669"/>
    <property type="project" value="UniProtKB-UniRule"/>
</dbReference>
<feature type="domain" description="HTH tetR-type" evidence="6">
    <location>
        <begin position="27"/>
        <end position="87"/>
    </location>
</feature>
<gene>
    <name evidence="7" type="ORF">FHW18_001345</name>
</gene>
<keyword evidence="8" id="KW-1185">Reference proteome</keyword>
<feature type="DNA-binding region" description="H-T-H motif" evidence="4">
    <location>
        <begin position="50"/>
        <end position="69"/>
    </location>
</feature>
<reference evidence="7 8" key="1">
    <citation type="submission" date="2020-07" db="EMBL/GenBank/DDBJ databases">
        <title>Genomic Encyclopedia of Type Strains, Phase IV (KMG-V): Genome sequencing to study the core and pangenomes of soil and plant-associated prokaryotes.</title>
        <authorList>
            <person name="Whitman W."/>
        </authorList>
    </citation>
    <scope>NUCLEOTIDE SEQUENCE [LARGE SCALE GENOMIC DNA]</scope>
    <source>
        <strain evidence="7 8">SAS40</strain>
    </source>
</reference>
<keyword evidence="3" id="KW-0804">Transcription</keyword>
<protein>
    <submittedName>
        <fullName evidence="7">AcrR family transcriptional regulator</fullName>
    </submittedName>
</protein>
<dbReference type="PANTHER" id="PTHR47506:SF6">
    <property type="entry name" value="HTH-TYPE TRANSCRIPTIONAL REPRESSOR NEMR"/>
    <property type="match status" value="1"/>
</dbReference>
<dbReference type="InterPro" id="IPR036271">
    <property type="entry name" value="Tet_transcr_reg_TetR-rel_C_sf"/>
</dbReference>
<accession>A0A7Y9IS96</accession>
<dbReference type="PRINTS" id="PR00455">
    <property type="entry name" value="HTHTETR"/>
</dbReference>
<feature type="compositionally biased region" description="Polar residues" evidence="5">
    <location>
        <begin position="1"/>
        <end position="15"/>
    </location>
</feature>
<evidence type="ECO:0000256" key="3">
    <source>
        <dbReference type="ARBA" id="ARBA00023163"/>
    </source>
</evidence>
<dbReference type="RefSeq" id="WP_179584594.1">
    <property type="nucleotide sequence ID" value="NZ_JACBYR010000001.1"/>
</dbReference>
<organism evidence="7 8">
    <name type="scientific">Pigmentiphaga litoralis</name>
    <dbReference type="NCBI Taxonomy" id="516702"/>
    <lineage>
        <taxon>Bacteria</taxon>
        <taxon>Pseudomonadati</taxon>
        <taxon>Pseudomonadota</taxon>
        <taxon>Betaproteobacteria</taxon>
        <taxon>Burkholderiales</taxon>
        <taxon>Alcaligenaceae</taxon>
        <taxon>Pigmentiphaga</taxon>
    </lineage>
</organism>
<name>A0A7Y9IS96_9BURK</name>
<evidence type="ECO:0000256" key="4">
    <source>
        <dbReference type="PROSITE-ProRule" id="PRU00335"/>
    </source>
</evidence>
<keyword evidence="1" id="KW-0805">Transcription regulation</keyword>
<dbReference type="Pfam" id="PF00440">
    <property type="entry name" value="TetR_N"/>
    <property type="match status" value="1"/>
</dbReference>
<evidence type="ECO:0000313" key="7">
    <source>
        <dbReference type="EMBL" id="NYE82074.1"/>
    </source>
</evidence>
<dbReference type="InterPro" id="IPR011075">
    <property type="entry name" value="TetR_C"/>
</dbReference>
<dbReference type="SUPFAM" id="SSF46689">
    <property type="entry name" value="Homeodomain-like"/>
    <property type="match status" value="1"/>
</dbReference>
<feature type="region of interest" description="Disordered" evidence="5">
    <location>
        <begin position="1"/>
        <end position="26"/>
    </location>
</feature>